<sequence length="247" mass="27833">MMQNVPVPNGVAPGTFETAEALTSLTTIGVGQQHHPPRRTSILVDPNHTELHSIVTPGRLRGTIYFEAAAATMAQDNLGKFLSTIQQDPARAAVVRSVKLDQFYDNFENSELAEVFNEEIWPTYAFTDENSDEIYPPVLNAALYMKGIQRRAVNDPIISQDPLCPTDLTRLDKVIQPPALWCPPDNIPFQVEALNKWKVDRNWELEIKEHVQGDPGFVRPGKKNSWSVSHIQHWMDRVVSQDIVRNG</sequence>
<accession>A0A9P6KLF3</accession>
<proteinExistence type="predicted"/>
<comment type="caution">
    <text evidence="1">The sequence shown here is derived from an EMBL/GenBank/DDBJ whole genome shotgun (WGS) entry which is preliminary data.</text>
</comment>
<gene>
    <name evidence="1" type="ORF">PMIN01_11303</name>
</gene>
<reference evidence="1" key="1">
    <citation type="journal article" date="2020" name="Mol. Plant Microbe Interact.">
        <title>Genome Sequence of the Biocontrol Agent Coniothyrium minitans strain Conio (IMI 134523).</title>
        <authorList>
            <person name="Patel D."/>
            <person name="Shittu T.A."/>
            <person name="Baroncelli R."/>
            <person name="Muthumeenakshi S."/>
            <person name="Osborne T.H."/>
            <person name="Janganan T.K."/>
            <person name="Sreenivasaprasad S."/>
        </authorList>
    </citation>
    <scope>NUCLEOTIDE SEQUENCE</scope>
    <source>
        <strain evidence="1">Conio</strain>
    </source>
</reference>
<dbReference type="OrthoDB" id="3787430at2759"/>
<evidence type="ECO:0000313" key="1">
    <source>
        <dbReference type="EMBL" id="KAF9730434.1"/>
    </source>
</evidence>
<dbReference type="EMBL" id="WJXW01000014">
    <property type="protein sequence ID" value="KAF9730434.1"/>
    <property type="molecule type" value="Genomic_DNA"/>
</dbReference>
<name>A0A9P6KLF3_9PLEO</name>
<evidence type="ECO:0000313" key="2">
    <source>
        <dbReference type="Proteomes" id="UP000756921"/>
    </source>
</evidence>
<protein>
    <submittedName>
        <fullName evidence="1">Uncharacterized protein</fullName>
    </submittedName>
</protein>
<keyword evidence="2" id="KW-1185">Reference proteome</keyword>
<dbReference type="AlphaFoldDB" id="A0A9P6KLF3"/>
<dbReference type="Proteomes" id="UP000756921">
    <property type="component" value="Unassembled WGS sequence"/>
</dbReference>
<organism evidence="1 2">
    <name type="scientific">Paraphaeosphaeria minitans</name>
    <dbReference type="NCBI Taxonomy" id="565426"/>
    <lineage>
        <taxon>Eukaryota</taxon>
        <taxon>Fungi</taxon>
        <taxon>Dikarya</taxon>
        <taxon>Ascomycota</taxon>
        <taxon>Pezizomycotina</taxon>
        <taxon>Dothideomycetes</taxon>
        <taxon>Pleosporomycetidae</taxon>
        <taxon>Pleosporales</taxon>
        <taxon>Massarineae</taxon>
        <taxon>Didymosphaeriaceae</taxon>
        <taxon>Paraphaeosphaeria</taxon>
    </lineage>
</organism>